<dbReference type="AlphaFoldDB" id="A0A819YIM5"/>
<name>A0A819YIM5_9BILA</name>
<evidence type="ECO:0000256" key="1">
    <source>
        <dbReference type="SAM" id="MobiDB-lite"/>
    </source>
</evidence>
<feature type="region of interest" description="Disordered" evidence="1">
    <location>
        <begin position="1"/>
        <end position="24"/>
    </location>
</feature>
<protein>
    <submittedName>
        <fullName evidence="2">Uncharacterized protein</fullName>
    </submittedName>
</protein>
<feature type="compositionally biased region" description="Polar residues" evidence="1">
    <location>
        <begin position="1"/>
        <end position="17"/>
    </location>
</feature>
<evidence type="ECO:0000313" key="2">
    <source>
        <dbReference type="EMBL" id="CAF4156543.1"/>
    </source>
</evidence>
<reference evidence="2" key="1">
    <citation type="submission" date="2021-02" db="EMBL/GenBank/DDBJ databases">
        <authorList>
            <person name="Nowell W R."/>
        </authorList>
    </citation>
    <scope>NUCLEOTIDE SEQUENCE</scope>
</reference>
<comment type="caution">
    <text evidence="2">The sequence shown here is derived from an EMBL/GenBank/DDBJ whole genome shotgun (WGS) entry which is preliminary data.</text>
</comment>
<sequence>MSLSDSNYSEATSTMTDTEGHRVASTVSAKRLKLTDIDQPDDREKFNETASAHNAVAVTPTYIETVKSIPCSAVSVVRVSKFNQATLRNSIISQLEQPINVSSAQLSRSDQVNVIKIPRDKSTSNRRARTMSVDNISTIDLNKNIITVKPMRNESRNVSLGSSKKASNWITVAKIPRKCMTSQSRPS</sequence>
<evidence type="ECO:0000313" key="3">
    <source>
        <dbReference type="Proteomes" id="UP000663866"/>
    </source>
</evidence>
<keyword evidence="3" id="KW-1185">Reference proteome</keyword>
<organism evidence="2 3">
    <name type="scientific">Rotaria magnacalcarata</name>
    <dbReference type="NCBI Taxonomy" id="392030"/>
    <lineage>
        <taxon>Eukaryota</taxon>
        <taxon>Metazoa</taxon>
        <taxon>Spiralia</taxon>
        <taxon>Gnathifera</taxon>
        <taxon>Rotifera</taxon>
        <taxon>Eurotatoria</taxon>
        <taxon>Bdelloidea</taxon>
        <taxon>Philodinida</taxon>
        <taxon>Philodinidae</taxon>
        <taxon>Rotaria</taxon>
    </lineage>
</organism>
<dbReference type="Proteomes" id="UP000663866">
    <property type="component" value="Unassembled WGS sequence"/>
</dbReference>
<accession>A0A819YIM5</accession>
<gene>
    <name evidence="2" type="ORF">OVN521_LOCUS23891</name>
</gene>
<proteinExistence type="predicted"/>
<dbReference type="EMBL" id="CAJOBG010005532">
    <property type="protein sequence ID" value="CAF4156543.1"/>
    <property type="molecule type" value="Genomic_DNA"/>
</dbReference>